<dbReference type="OrthoDB" id="5149096at2"/>
<dbReference type="RefSeq" id="WP_012725212.1">
    <property type="nucleotide sequence ID" value="NC_012669.1"/>
</dbReference>
<feature type="compositionally biased region" description="Low complexity" evidence="1">
    <location>
        <begin position="273"/>
        <end position="285"/>
    </location>
</feature>
<evidence type="ECO:0000256" key="1">
    <source>
        <dbReference type="SAM" id="MobiDB-lite"/>
    </source>
</evidence>
<dbReference type="eggNOG" id="ENOG5032R4F">
    <property type="taxonomic scope" value="Bacteria"/>
</dbReference>
<name>C5BVJ2_BEUC1</name>
<gene>
    <name evidence="2" type="ordered locus">Bcav_0167</name>
</gene>
<keyword evidence="3" id="KW-1185">Reference proteome</keyword>
<sequence>MTVPGDLVVPAGESCTLDGTTVEGRVVVQTGADLIVSDGVFNGAVVVAADGYFDATGTLIAGNVSNRAGYGLYLESSTVGGNYIGAADAPDTFLIAYDAQFDRRVEASAGEVTLESSWVAGAVTGTGTEYLDVLDSTLLADLTVTESIDGAVLCGSEVDGDVTYTGNGGVQVGPGELFWTCEDSAYVGGNLTISGTSVGVTLNDTIVRGDLGGEGNDPAPTGAGNRVRGEVSGQFVDLEPASDAQLRSLLAEVGDRTSADATLADAMERRDSATAAATAAGDAGL</sequence>
<evidence type="ECO:0000313" key="3">
    <source>
        <dbReference type="Proteomes" id="UP000007962"/>
    </source>
</evidence>
<feature type="region of interest" description="Disordered" evidence="1">
    <location>
        <begin position="265"/>
        <end position="285"/>
    </location>
</feature>
<reference evidence="2 3" key="1">
    <citation type="journal article" date="2009" name="Stand. Genomic Sci.">
        <title>Complete genome sequence of Beutenbergia cavernae type strain (HKI 0122).</title>
        <authorList>
            <person name="Land M."/>
            <person name="Pukall R."/>
            <person name="Abt B."/>
            <person name="Goker M."/>
            <person name="Rohde M."/>
            <person name="Glavina Del Rio T."/>
            <person name="Tice H."/>
            <person name="Copeland A."/>
            <person name="Cheng J.F."/>
            <person name="Lucas S."/>
            <person name="Chen F."/>
            <person name="Nolan M."/>
            <person name="Bruce D."/>
            <person name="Goodwin L."/>
            <person name="Pitluck S."/>
            <person name="Ivanova N."/>
            <person name="Mavromatis K."/>
            <person name="Ovchinnikova G."/>
            <person name="Pati A."/>
            <person name="Chen A."/>
            <person name="Palaniappan K."/>
            <person name="Hauser L."/>
            <person name="Chang Y.J."/>
            <person name="Jefferies C.C."/>
            <person name="Saunders E."/>
            <person name="Brettin T."/>
            <person name="Detter J.C."/>
            <person name="Han C."/>
            <person name="Chain P."/>
            <person name="Bristow J."/>
            <person name="Eisen J.A."/>
            <person name="Markowitz V."/>
            <person name="Hugenholtz P."/>
            <person name="Kyrpides N.C."/>
            <person name="Klenk H.P."/>
            <person name="Lapidus A."/>
        </authorList>
    </citation>
    <scope>NUCLEOTIDE SEQUENCE [LARGE SCALE GENOMIC DNA]</scope>
    <source>
        <strain evidence="3">ATCC BAA-8 / DSM 12333 / NBRC 16432</strain>
    </source>
</reference>
<dbReference type="Proteomes" id="UP000007962">
    <property type="component" value="Chromosome"/>
</dbReference>
<dbReference type="AlphaFoldDB" id="C5BVJ2"/>
<dbReference type="EMBL" id="CP001618">
    <property type="protein sequence ID" value="ACQ78432.1"/>
    <property type="molecule type" value="Genomic_DNA"/>
</dbReference>
<dbReference type="STRING" id="471853.Bcav_0167"/>
<proteinExistence type="predicted"/>
<dbReference type="KEGG" id="bcv:Bcav_0167"/>
<protein>
    <submittedName>
        <fullName evidence="2">Uncharacterized protein</fullName>
    </submittedName>
</protein>
<accession>C5BVJ2</accession>
<dbReference type="HOGENOM" id="CLU_860058_0_0_11"/>
<evidence type="ECO:0000313" key="2">
    <source>
        <dbReference type="EMBL" id="ACQ78432.1"/>
    </source>
</evidence>
<organism evidence="2 3">
    <name type="scientific">Beutenbergia cavernae (strain ATCC BAA-8 / DSM 12333 / CCUG 43141 / JCM 11478 / NBRC 16432 / NCIMB 13614 / HKI 0122)</name>
    <dbReference type="NCBI Taxonomy" id="471853"/>
    <lineage>
        <taxon>Bacteria</taxon>
        <taxon>Bacillati</taxon>
        <taxon>Actinomycetota</taxon>
        <taxon>Actinomycetes</taxon>
        <taxon>Micrococcales</taxon>
        <taxon>Beutenbergiaceae</taxon>
        <taxon>Beutenbergia</taxon>
    </lineage>
</organism>